<evidence type="ECO:0000259" key="1">
    <source>
        <dbReference type="Pfam" id="PF06985"/>
    </source>
</evidence>
<proteinExistence type="predicted"/>
<dbReference type="PANTHER" id="PTHR10622">
    <property type="entry name" value="HET DOMAIN-CONTAINING PROTEIN"/>
    <property type="match status" value="1"/>
</dbReference>
<keyword evidence="3" id="KW-1185">Reference proteome</keyword>
<evidence type="ECO:0000313" key="2">
    <source>
        <dbReference type="EMBL" id="GAP90934.2"/>
    </source>
</evidence>
<dbReference type="OMA" id="ITRIHIG"/>
<dbReference type="PANTHER" id="PTHR10622:SF10">
    <property type="entry name" value="HET DOMAIN-CONTAINING PROTEIN"/>
    <property type="match status" value="1"/>
</dbReference>
<dbReference type="OrthoDB" id="20872at2759"/>
<accession>A0A1W2TR32</accession>
<feature type="domain" description="Heterokaryon incompatibility" evidence="1">
    <location>
        <begin position="21"/>
        <end position="114"/>
    </location>
</feature>
<organism evidence="2">
    <name type="scientific">Rosellinia necatrix</name>
    <name type="common">White root-rot fungus</name>
    <dbReference type="NCBI Taxonomy" id="77044"/>
    <lineage>
        <taxon>Eukaryota</taxon>
        <taxon>Fungi</taxon>
        <taxon>Dikarya</taxon>
        <taxon>Ascomycota</taxon>
        <taxon>Pezizomycotina</taxon>
        <taxon>Sordariomycetes</taxon>
        <taxon>Xylariomycetidae</taxon>
        <taxon>Xylariales</taxon>
        <taxon>Xylariaceae</taxon>
        <taxon>Rosellinia</taxon>
    </lineage>
</organism>
<dbReference type="Pfam" id="PF06985">
    <property type="entry name" value="HET"/>
    <property type="match status" value="1"/>
</dbReference>
<dbReference type="STRING" id="77044.A0A1W2TR32"/>
<protein>
    <submittedName>
        <fullName evidence="2">Putative vegetative incompatibility protein het-e-1</fullName>
    </submittedName>
</protein>
<gene>
    <name evidence="2" type="ORF">SAMD00023353_5100550</name>
</gene>
<dbReference type="Proteomes" id="UP000054516">
    <property type="component" value="Unassembled WGS sequence"/>
</dbReference>
<dbReference type="AlphaFoldDB" id="A0A1W2TR32"/>
<name>A0A1W2TR32_ROSNE</name>
<evidence type="ECO:0000313" key="3">
    <source>
        <dbReference type="Proteomes" id="UP000054516"/>
    </source>
</evidence>
<reference evidence="2" key="1">
    <citation type="submission" date="2016-03" db="EMBL/GenBank/DDBJ databases">
        <title>Draft genome sequence of Rosellinia necatrix.</title>
        <authorList>
            <person name="Kanematsu S."/>
        </authorList>
    </citation>
    <scope>NUCLEOTIDE SEQUENCE [LARGE SCALE GENOMIC DNA]</scope>
    <source>
        <strain evidence="2">W97</strain>
    </source>
</reference>
<sequence>MRLIDVKTLELKEFFDDTPPYAILSHTWGNEEVTFQQYLLATGPDAERYFHIKRRVGFLKIIGACERALADGLQYLWCDTNCIDKSSSAELTEAINSMYAWYRDSVVCYAYLADISGGSETFAKSRWFKRGWTLQELLAPKKVVFFDAHWMAFGDRDNLSRSICEITRIHIGALQDHTTVPEYSIAQRMSWVADRVTSRQEDIAYSLLGIFDINMPLLYGEGNKAFLRLQQEIIKATDDQSILAWDLSLVAL</sequence>
<dbReference type="EMBL" id="DF977496">
    <property type="protein sequence ID" value="GAP90934.2"/>
    <property type="molecule type" value="Genomic_DNA"/>
</dbReference>
<dbReference type="InterPro" id="IPR010730">
    <property type="entry name" value="HET"/>
</dbReference>